<name>A0A158B8W3_9BURK</name>
<evidence type="ECO:0000256" key="2">
    <source>
        <dbReference type="SAM" id="SignalP"/>
    </source>
</evidence>
<accession>A0A158B8W3</accession>
<comment type="caution">
    <text evidence="3">The sequence shown here is derived from an EMBL/GenBank/DDBJ whole genome shotgun (WGS) entry which is preliminary data.</text>
</comment>
<dbReference type="PROSITE" id="PS51257">
    <property type="entry name" value="PROKAR_LIPOPROTEIN"/>
    <property type="match status" value="1"/>
</dbReference>
<keyword evidence="4" id="KW-1185">Reference proteome</keyword>
<sequence>MKYFGLTVKKTLGTFTFALFVAATLTACGGDNSGSASPVDHSKSTTLSEG</sequence>
<evidence type="ECO:0000313" key="4">
    <source>
        <dbReference type="Proteomes" id="UP000071859"/>
    </source>
</evidence>
<proteinExistence type="predicted"/>
<keyword evidence="2" id="KW-0732">Signal</keyword>
<evidence type="ECO:0000313" key="3">
    <source>
        <dbReference type="EMBL" id="SAK66521.1"/>
    </source>
</evidence>
<feature type="region of interest" description="Disordered" evidence="1">
    <location>
        <begin position="30"/>
        <end position="50"/>
    </location>
</feature>
<gene>
    <name evidence="3" type="ORF">AWB78_02416</name>
</gene>
<reference evidence="3" key="1">
    <citation type="submission" date="2016-01" db="EMBL/GenBank/DDBJ databases">
        <authorList>
            <person name="Peeters C."/>
        </authorList>
    </citation>
    <scope>NUCLEOTIDE SEQUENCE</scope>
    <source>
        <strain evidence="3">LMG 29321</strain>
    </source>
</reference>
<feature type="chain" id="PRO_5007621584" description="Lipoprotein" evidence="2">
    <location>
        <begin position="28"/>
        <end position="50"/>
    </location>
</feature>
<evidence type="ECO:0008006" key="5">
    <source>
        <dbReference type="Google" id="ProtNLM"/>
    </source>
</evidence>
<dbReference type="AlphaFoldDB" id="A0A158B8W3"/>
<feature type="signal peptide" evidence="2">
    <location>
        <begin position="1"/>
        <end position="27"/>
    </location>
</feature>
<evidence type="ECO:0000256" key="1">
    <source>
        <dbReference type="SAM" id="MobiDB-lite"/>
    </source>
</evidence>
<dbReference type="EMBL" id="FCOX02000009">
    <property type="protein sequence ID" value="SAK66521.1"/>
    <property type="molecule type" value="Genomic_DNA"/>
</dbReference>
<protein>
    <recommendedName>
        <fullName evidence="5">Lipoprotein</fullName>
    </recommendedName>
</protein>
<dbReference type="Proteomes" id="UP000071859">
    <property type="component" value="Unassembled WGS sequence"/>
</dbReference>
<organism evidence="3 4">
    <name type="scientific">Caballeronia calidae</name>
    <dbReference type="NCBI Taxonomy" id="1777139"/>
    <lineage>
        <taxon>Bacteria</taxon>
        <taxon>Pseudomonadati</taxon>
        <taxon>Pseudomonadota</taxon>
        <taxon>Betaproteobacteria</taxon>
        <taxon>Burkholderiales</taxon>
        <taxon>Burkholderiaceae</taxon>
        <taxon>Caballeronia</taxon>
    </lineage>
</organism>